<name>A0A1F4XJT7_9BACT</name>
<gene>
    <name evidence="2" type="ORF">A2V81_04740</name>
</gene>
<sequence>MWFGAGMVSVLVLVAAFQLVGGASGAGQSGTTLTTSKTADGHMTRTYDWTIEKSVSPSSLDMFRGDSADVEYTVTINKDEGTDTYSVSGEICVTNGGEVSTENLTIVDEVQYKVGSGQFDELTSSSIDMSSKPVLGPGESHCYPYTISFTPVNNASYRNVAHITITNHSGWLPGGNNCPGTDPCAFGPEPKDDFDLPSTPDVLVNDEVTVTDTNGHSWNFGSSGSQIYDKTFTCDTDDGQQNNTATIEELNTSDTASVMVQCYALQMKKTAETAFKRTHNWTIEKGVTPSSLTLAVNQILPLNYAVTVNSPGYTDSDWKVTGTITVTNPAPMNATLTGVSDVVTPAIAATVNCPSLTVPSQGNIQCTYSSSLPDGSTRTNIATATLKNTPSGTTNFSANAAVDFATASKQEIDKIVDVSDSLQGVLGTVTKGVDPLPKVFAYVRNAGPYSTCGTYAIENIATLKTRDTLKTLSASRNIPVSVPCSGCSLTIGYWKTHAGFGPQADKVTQKLPVSLGTANGAKTVTVTTASQAVQILNFGGDASNGINKLYAQLLAAKLNIKNGADGTAIASVITAADTFLATKNASDWSGLTKPQKAQVNSWMSTLDQYNNGLIGPGHCSE</sequence>
<proteinExistence type="predicted"/>
<protein>
    <recommendedName>
        <fullName evidence="4">DUF11 domain-containing protein</fullName>
    </recommendedName>
</protein>
<feature type="signal peptide" evidence="1">
    <location>
        <begin position="1"/>
        <end position="25"/>
    </location>
</feature>
<evidence type="ECO:0000313" key="2">
    <source>
        <dbReference type="EMBL" id="OGC81870.1"/>
    </source>
</evidence>
<accession>A0A1F4XJT7</accession>
<feature type="chain" id="PRO_5009515393" description="DUF11 domain-containing protein" evidence="1">
    <location>
        <begin position="26"/>
        <end position="621"/>
    </location>
</feature>
<keyword evidence="1" id="KW-0732">Signal</keyword>
<evidence type="ECO:0008006" key="4">
    <source>
        <dbReference type="Google" id="ProtNLM"/>
    </source>
</evidence>
<evidence type="ECO:0000256" key="1">
    <source>
        <dbReference type="SAM" id="SignalP"/>
    </source>
</evidence>
<comment type="caution">
    <text evidence="2">The sequence shown here is derived from an EMBL/GenBank/DDBJ whole genome shotgun (WGS) entry which is preliminary data.</text>
</comment>
<evidence type="ECO:0000313" key="3">
    <source>
        <dbReference type="Proteomes" id="UP000177614"/>
    </source>
</evidence>
<dbReference type="Proteomes" id="UP000177614">
    <property type="component" value="Unassembled WGS sequence"/>
</dbReference>
<dbReference type="EMBL" id="MEWR01000016">
    <property type="protein sequence ID" value="OGC81870.1"/>
    <property type="molecule type" value="Genomic_DNA"/>
</dbReference>
<dbReference type="AlphaFoldDB" id="A0A1F4XJT7"/>
<dbReference type="STRING" id="1817814.A2V81_04740"/>
<organism evidence="2 3">
    <name type="scientific">Candidatus Abawacabacteria bacterium RBG_16_42_10</name>
    <dbReference type="NCBI Taxonomy" id="1817814"/>
    <lineage>
        <taxon>Bacteria</taxon>
        <taxon>Candidatus Abawacaibacteriota</taxon>
    </lineage>
</organism>
<reference evidence="2 3" key="1">
    <citation type="journal article" date="2016" name="Nat. Commun.">
        <title>Thousands of microbial genomes shed light on interconnected biogeochemical processes in an aquifer system.</title>
        <authorList>
            <person name="Anantharaman K."/>
            <person name="Brown C.T."/>
            <person name="Hug L.A."/>
            <person name="Sharon I."/>
            <person name="Castelle C.J."/>
            <person name="Probst A.J."/>
            <person name="Thomas B.C."/>
            <person name="Singh A."/>
            <person name="Wilkins M.J."/>
            <person name="Karaoz U."/>
            <person name="Brodie E.L."/>
            <person name="Williams K.H."/>
            <person name="Hubbard S.S."/>
            <person name="Banfield J.F."/>
        </authorList>
    </citation>
    <scope>NUCLEOTIDE SEQUENCE [LARGE SCALE GENOMIC DNA]</scope>
</reference>